<comment type="catalytic activity">
    <reaction evidence="1">
        <text>Random hydrolysis of (1-&gt;4)-beta-D-mannosidic linkages in mannans, galactomannans and glucomannans.</text>
        <dbReference type="EC" id="3.2.1.78"/>
    </reaction>
</comment>
<dbReference type="GO" id="GO:0005576">
    <property type="term" value="C:extracellular region"/>
    <property type="evidence" value="ECO:0007669"/>
    <property type="project" value="UniProtKB-SubCell"/>
</dbReference>
<dbReference type="InterPro" id="IPR045053">
    <property type="entry name" value="MAN-like"/>
</dbReference>
<dbReference type="EC" id="3.2.1.78" evidence="4"/>
<evidence type="ECO:0000256" key="4">
    <source>
        <dbReference type="ARBA" id="ARBA00012706"/>
    </source>
</evidence>
<dbReference type="AlphaFoldDB" id="G7KWG8"/>
<dbReference type="Pfam" id="PF26410">
    <property type="entry name" value="GH5_mannosidase"/>
    <property type="match status" value="1"/>
</dbReference>
<dbReference type="Gene3D" id="3.20.20.80">
    <property type="entry name" value="Glycosidases"/>
    <property type="match status" value="1"/>
</dbReference>
<feature type="chain" id="PRO_5014573876" description="mannan endo-1,4-beta-mannosidase" evidence="9">
    <location>
        <begin position="22"/>
        <end position="429"/>
    </location>
</feature>
<organism evidence="11 14">
    <name type="scientific">Medicago truncatula</name>
    <name type="common">Barrel medic</name>
    <name type="synonym">Medicago tribuloides</name>
    <dbReference type="NCBI Taxonomy" id="3880"/>
    <lineage>
        <taxon>Eukaryota</taxon>
        <taxon>Viridiplantae</taxon>
        <taxon>Streptophyta</taxon>
        <taxon>Embryophyta</taxon>
        <taxon>Tracheophyta</taxon>
        <taxon>Spermatophyta</taxon>
        <taxon>Magnoliopsida</taxon>
        <taxon>eudicotyledons</taxon>
        <taxon>Gunneridae</taxon>
        <taxon>Pentapetalae</taxon>
        <taxon>rosids</taxon>
        <taxon>fabids</taxon>
        <taxon>Fabales</taxon>
        <taxon>Fabaceae</taxon>
        <taxon>Papilionoideae</taxon>
        <taxon>50 kb inversion clade</taxon>
        <taxon>NPAAA clade</taxon>
        <taxon>Hologalegina</taxon>
        <taxon>IRL clade</taxon>
        <taxon>Trifolieae</taxon>
        <taxon>Medicago</taxon>
    </lineage>
</organism>
<comment type="similarity">
    <text evidence="3">Belongs to the glycosyl hydrolase 5 (cellulase A) family.</text>
</comment>
<dbReference type="SUPFAM" id="SSF51445">
    <property type="entry name" value="(Trans)glycosidases"/>
    <property type="match status" value="1"/>
</dbReference>
<dbReference type="InterPro" id="IPR017853">
    <property type="entry name" value="GH"/>
</dbReference>
<dbReference type="FunFam" id="3.20.20.80:FF:000012">
    <property type="entry name" value="Mannan endo-1,4-beta-mannosidase 6"/>
    <property type="match status" value="1"/>
</dbReference>
<evidence type="ECO:0000256" key="1">
    <source>
        <dbReference type="ARBA" id="ARBA00001678"/>
    </source>
</evidence>
<evidence type="ECO:0000256" key="6">
    <source>
        <dbReference type="ARBA" id="ARBA00022729"/>
    </source>
</evidence>
<reference evidence="13" key="3">
    <citation type="submission" date="2015-04" db="UniProtKB">
        <authorList>
            <consortium name="EnsemblPlants"/>
        </authorList>
    </citation>
    <scope>IDENTIFICATION</scope>
    <source>
        <strain evidence="13">cv. Jemalong A17</strain>
    </source>
</reference>
<evidence type="ECO:0000256" key="9">
    <source>
        <dbReference type="SAM" id="SignalP"/>
    </source>
</evidence>
<dbReference type="InterPro" id="IPR001547">
    <property type="entry name" value="Glyco_hydro_5"/>
</dbReference>
<keyword evidence="14" id="KW-1185">Reference proteome</keyword>
<gene>
    <name evidence="13" type="primary">11431297</name>
    <name evidence="11" type="ordered locus">MTR_7g111740</name>
    <name evidence="12" type="ORF">MtrunA17_Chr7g0271511</name>
</gene>
<evidence type="ECO:0000256" key="5">
    <source>
        <dbReference type="ARBA" id="ARBA00022525"/>
    </source>
</evidence>
<sequence>MGFKNLVILISVVTILNVLVGQYVNCKGTDGNHYHRRTRHHQHHRNSHTHLGNNKTLYENGFVQRKETSFVLNGKPLYLNGFNSYFLMIVASDPSTMSKVTTTFQEASQNGLNLARTWAFNDGGYKALQISPGSYDEVIFKGLDFVISEAGKNGVQLILSLVNNWNDYGGKSQYVKWAKEQGQNINNDDDFYVHPIVKQYYKNHVAAVLTRNNTITGLAYKDDPTIFAWELMNEPRSQSDSSGKSFQDWVSEMAAYVKSIDSNHLLEVGLEGFYGESMPEKNPGYGVGTDFISNNQVPEIDFTTIHLYPESWVSSSDEAAQNAFVDKWVQDHIQDSKDILNKPILITEFGKSSKYSGYNVEKRNSYFEKLFNFVYDSASNGGACAGGLFWQFIAQGLDSFRDGYEVILEENPSTVTVISQQSKRMSNLK</sequence>
<evidence type="ECO:0000256" key="7">
    <source>
        <dbReference type="ARBA" id="ARBA00022801"/>
    </source>
</evidence>
<evidence type="ECO:0000313" key="12">
    <source>
        <dbReference type="EMBL" id="RHN49159.1"/>
    </source>
</evidence>
<evidence type="ECO:0000313" key="11">
    <source>
        <dbReference type="EMBL" id="AES82380.1"/>
    </source>
</evidence>
<feature type="domain" description="Glycoside hydrolase family 5" evidence="10">
    <location>
        <begin position="61"/>
        <end position="393"/>
    </location>
</feature>
<keyword evidence="8 12" id="KW-0326">Glycosidase</keyword>
<dbReference type="eggNOG" id="ENOG502QS4Q">
    <property type="taxonomic scope" value="Eukaryota"/>
</dbReference>
<evidence type="ECO:0000256" key="3">
    <source>
        <dbReference type="ARBA" id="ARBA00005641"/>
    </source>
</evidence>
<dbReference type="PANTHER" id="PTHR31451">
    <property type="match status" value="1"/>
</dbReference>
<proteinExistence type="inferred from homology"/>
<dbReference type="OMA" id="VTEHMER"/>
<feature type="signal peptide" evidence="9">
    <location>
        <begin position="1"/>
        <end position="21"/>
    </location>
</feature>
<dbReference type="EnsemblPlants" id="AES82380">
    <property type="protein sequence ID" value="AES82380"/>
    <property type="gene ID" value="MTR_7g111740"/>
</dbReference>
<reference evidence="15" key="4">
    <citation type="journal article" date="2018" name="Nat. Plants">
        <title>Whole-genome landscape of Medicago truncatula symbiotic genes.</title>
        <authorList>
            <person name="Pecrix Y."/>
            <person name="Staton S.E."/>
            <person name="Sallet E."/>
            <person name="Lelandais-Briere C."/>
            <person name="Moreau S."/>
            <person name="Carrere S."/>
            <person name="Blein T."/>
            <person name="Jardinaud M.F."/>
            <person name="Latrasse D."/>
            <person name="Zouine M."/>
            <person name="Zahm M."/>
            <person name="Kreplak J."/>
            <person name="Mayjonade B."/>
            <person name="Satge C."/>
            <person name="Perez M."/>
            <person name="Cauet S."/>
            <person name="Marande W."/>
            <person name="Chantry-Darmon C."/>
            <person name="Lopez-Roques C."/>
            <person name="Bouchez O."/>
            <person name="Berard A."/>
            <person name="Debelle F."/>
            <person name="Munos S."/>
            <person name="Bendahmane A."/>
            <person name="Berges H."/>
            <person name="Niebel A."/>
            <person name="Buitink J."/>
            <person name="Frugier F."/>
            <person name="Benhamed M."/>
            <person name="Crespi M."/>
            <person name="Gouzy J."/>
            <person name="Gamas P."/>
        </authorList>
    </citation>
    <scope>NUCLEOTIDE SEQUENCE [LARGE SCALE GENOMIC DNA]</scope>
    <source>
        <strain evidence="15">cv. Jemalong A17</strain>
    </source>
</reference>
<reference evidence="11 14" key="2">
    <citation type="journal article" date="2014" name="BMC Genomics">
        <title>An improved genome release (version Mt4.0) for the model legume Medicago truncatula.</title>
        <authorList>
            <person name="Tang H."/>
            <person name="Krishnakumar V."/>
            <person name="Bidwell S."/>
            <person name="Rosen B."/>
            <person name="Chan A."/>
            <person name="Zhou S."/>
            <person name="Gentzbittel L."/>
            <person name="Childs K.L."/>
            <person name="Yandell M."/>
            <person name="Gundlach H."/>
            <person name="Mayer K.F."/>
            <person name="Schwartz D.C."/>
            <person name="Town C.D."/>
        </authorList>
    </citation>
    <scope>GENOME REANNOTATION</scope>
    <source>
        <strain evidence="13 14">cv. Jemalong A17</strain>
    </source>
</reference>
<dbReference type="Proteomes" id="UP000002051">
    <property type="component" value="Unassembled WGS sequence"/>
</dbReference>
<dbReference type="HOGENOM" id="CLU_031603_0_0_1"/>
<protein>
    <recommendedName>
        <fullName evidence="4">mannan endo-1,4-beta-mannosidase</fullName>
        <ecNumber evidence="4">3.2.1.78</ecNumber>
    </recommendedName>
</protein>
<dbReference type="OrthoDB" id="406631at2759"/>
<keyword evidence="5" id="KW-0964">Secreted</keyword>
<dbReference type="GO" id="GO:0000272">
    <property type="term" value="P:polysaccharide catabolic process"/>
    <property type="evidence" value="ECO:0007669"/>
    <property type="project" value="InterPro"/>
</dbReference>
<keyword evidence="7 12" id="KW-0378">Hydrolase</keyword>
<evidence type="ECO:0000313" key="13">
    <source>
        <dbReference type="EnsemblPlants" id="AES82380"/>
    </source>
</evidence>
<evidence type="ECO:0000259" key="10">
    <source>
        <dbReference type="Pfam" id="PF26410"/>
    </source>
</evidence>
<keyword evidence="6 9" id="KW-0732">Signal</keyword>
<dbReference type="EMBL" id="PSQE01000007">
    <property type="protein sequence ID" value="RHN49159.1"/>
    <property type="molecule type" value="Genomic_DNA"/>
</dbReference>
<name>G7KWG8_MEDTR</name>
<dbReference type="Proteomes" id="UP000265566">
    <property type="component" value="Chromosome 7"/>
</dbReference>
<dbReference type="EMBL" id="CM001223">
    <property type="protein sequence ID" value="AES82380.1"/>
    <property type="molecule type" value="Genomic_DNA"/>
</dbReference>
<reference evidence="12" key="5">
    <citation type="journal article" date="2018" name="Nat. Plants">
        <title>Whole-genome landscape of Medicago truncatula symbiotic genes.</title>
        <authorList>
            <person name="Pecrix Y."/>
            <person name="Gamas P."/>
            <person name="Carrere S."/>
        </authorList>
    </citation>
    <scope>NUCLEOTIDE SEQUENCE</scope>
    <source>
        <tissue evidence="12">Leaves</tissue>
    </source>
</reference>
<dbReference type="PaxDb" id="3880-AES82380"/>
<dbReference type="Gramene" id="rna43960">
    <property type="protein sequence ID" value="RHN49159.1"/>
    <property type="gene ID" value="gene43960"/>
</dbReference>
<comment type="subcellular location">
    <subcellularLocation>
        <location evidence="2">Secreted</location>
    </subcellularLocation>
</comment>
<dbReference type="STRING" id="3880.G7KWG8"/>
<evidence type="ECO:0000256" key="8">
    <source>
        <dbReference type="ARBA" id="ARBA00023295"/>
    </source>
</evidence>
<dbReference type="KEGG" id="mtr:11431297"/>
<reference evidence="11 14" key="1">
    <citation type="journal article" date="2011" name="Nature">
        <title>The Medicago genome provides insight into the evolution of rhizobial symbioses.</title>
        <authorList>
            <person name="Young N.D."/>
            <person name="Debelle F."/>
            <person name="Oldroyd G.E."/>
            <person name="Geurts R."/>
            <person name="Cannon S.B."/>
            <person name="Udvardi M.K."/>
            <person name="Benedito V.A."/>
            <person name="Mayer K.F."/>
            <person name="Gouzy J."/>
            <person name="Schoof H."/>
            <person name="Van de Peer Y."/>
            <person name="Proost S."/>
            <person name="Cook D.R."/>
            <person name="Meyers B.C."/>
            <person name="Spannagl M."/>
            <person name="Cheung F."/>
            <person name="De Mita S."/>
            <person name="Krishnakumar V."/>
            <person name="Gundlach H."/>
            <person name="Zhou S."/>
            <person name="Mudge J."/>
            <person name="Bharti A.K."/>
            <person name="Murray J.D."/>
            <person name="Naoumkina M.A."/>
            <person name="Rosen B."/>
            <person name="Silverstein K.A."/>
            <person name="Tang H."/>
            <person name="Rombauts S."/>
            <person name="Zhao P.X."/>
            <person name="Zhou P."/>
            <person name="Barbe V."/>
            <person name="Bardou P."/>
            <person name="Bechner M."/>
            <person name="Bellec A."/>
            <person name="Berger A."/>
            <person name="Berges H."/>
            <person name="Bidwell S."/>
            <person name="Bisseling T."/>
            <person name="Choisne N."/>
            <person name="Couloux A."/>
            <person name="Denny R."/>
            <person name="Deshpande S."/>
            <person name="Dai X."/>
            <person name="Doyle J.J."/>
            <person name="Dudez A.M."/>
            <person name="Farmer A.D."/>
            <person name="Fouteau S."/>
            <person name="Franken C."/>
            <person name="Gibelin C."/>
            <person name="Gish J."/>
            <person name="Goldstein S."/>
            <person name="Gonzalez A.J."/>
            <person name="Green P.J."/>
            <person name="Hallab A."/>
            <person name="Hartog M."/>
            <person name="Hua A."/>
            <person name="Humphray S.J."/>
            <person name="Jeong D.H."/>
            <person name="Jing Y."/>
            <person name="Jocker A."/>
            <person name="Kenton S.M."/>
            <person name="Kim D.J."/>
            <person name="Klee K."/>
            <person name="Lai H."/>
            <person name="Lang C."/>
            <person name="Lin S."/>
            <person name="Macmil S.L."/>
            <person name="Magdelenat G."/>
            <person name="Matthews L."/>
            <person name="McCorrison J."/>
            <person name="Monaghan E.L."/>
            <person name="Mun J.H."/>
            <person name="Najar F.Z."/>
            <person name="Nicholson C."/>
            <person name="Noirot C."/>
            <person name="O'Bleness M."/>
            <person name="Paule C.R."/>
            <person name="Poulain J."/>
            <person name="Prion F."/>
            <person name="Qin B."/>
            <person name="Qu C."/>
            <person name="Retzel E.F."/>
            <person name="Riddle C."/>
            <person name="Sallet E."/>
            <person name="Samain S."/>
            <person name="Samson N."/>
            <person name="Sanders I."/>
            <person name="Saurat O."/>
            <person name="Scarpelli C."/>
            <person name="Schiex T."/>
            <person name="Segurens B."/>
            <person name="Severin A.J."/>
            <person name="Sherrier D.J."/>
            <person name="Shi R."/>
            <person name="Sims S."/>
            <person name="Singer S.R."/>
            <person name="Sinharoy S."/>
            <person name="Sterck L."/>
            <person name="Viollet A."/>
            <person name="Wang B.B."/>
            <person name="Wang K."/>
            <person name="Wang M."/>
            <person name="Wang X."/>
            <person name="Warfsmann J."/>
            <person name="Weissenbach J."/>
            <person name="White D.D."/>
            <person name="White J.D."/>
            <person name="Wiley G.B."/>
            <person name="Wincker P."/>
            <person name="Xing Y."/>
            <person name="Yang L."/>
            <person name="Yao Z."/>
            <person name="Ying F."/>
            <person name="Zhai J."/>
            <person name="Zhou L."/>
            <person name="Zuber A."/>
            <person name="Denarie J."/>
            <person name="Dixon R.A."/>
            <person name="May G.D."/>
            <person name="Schwartz D.C."/>
            <person name="Rogers J."/>
            <person name="Quetier F."/>
            <person name="Town C.D."/>
            <person name="Roe B.A."/>
        </authorList>
    </citation>
    <scope>NUCLEOTIDE SEQUENCE [LARGE SCALE GENOMIC DNA]</scope>
    <source>
        <strain evidence="11">A17</strain>
        <strain evidence="13 14">cv. Jemalong A17</strain>
    </source>
</reference>
<accession>G7KWG8</accession>
<evidence type="ECO:0000313" key="15">
    <source>
        <dbReference type="Proteomes" id="UP000265566"/>
    </source>
</evidence>
<dbReference type="PANTHER" id="PTHR31451:SF39">
    <property type="entry name" value="MANNAN ENDO-1,4-BETA-MANNOSIDASE 1"/>
    <property type="match status" value="1"/>
</dbReference>
<evidence type="ECO:0000256" key="2">
    <source>
        <dbReference type="ARBA" id="ARBA00004613"/>
    </source>
</evidence>
<dbReference type="GO" id="GO:0016985">
    <property type="term" value="F:mannan endo-1,4-beta-mannosidase activity"/>
    <property type="evidence" value="ECO:0000318"/>
    <property type="project" value="GO_Central"/>
</dbReference>
<evidence type="ECO:0000313" key="14">
    <source>
        <dbReference type="Proteomes" id="UP000002051"/>
    </source>
</evidence>